<name>A0A8T2UA89_CERRI</name>
<dbReference type="EMBL" id="CM035414">
    <property type="protein sequence ID" value="KAH7430254.1"/>
    <property type="molecule type" value="Genomic_DNA"/>
</dbReference>
<dbReference type="Proteomes" id="UP000825935">
    <property type="component" value="Chromosome 9"/>
</dbReference>
<accession>A0A8T2UA89</accession>
<comment type="caution">
    <text evidence="1">The sequence shown here is derived from an EMBL/GenBank/DDBJ whole genome shotgun (WGS) entry which is preliminary data.</text>
</comment>
<organism evidence="1 2">
    <name type="scientific">Ceratopteris richardii</name>
    <name type="common">Triangle waterfern</name>
    <dbReference type="NCBI Taxonomy" id="49495"/>
    <lineage>
        <taxon>Eukaryota</taxon>
        <taxon>Viridiplantae</taxon>
        <taxon>Streptophyta</taxon>
        <taxon>Embryophyta</taxon>
        <taxon>Tracheophyta</taxon>
        <taxon>Polypodiopsida</taxon>
        <taxon>Polypodiidae</taxon>
        <taxon>Polypodiales</taxon>
        <taxon>Pteridineae</taxon>
        <taxon>Pteridaceae</taxon>
        <taxon>Parkerioideae</taxon>
        <taxon>Ceratopteris</taxon>
    </lineage>
</organism>
<evidence type="ECO:0000313" key="1">
    <source>
        <dbReference type="EMBL" id="KAH7430254.1"/>
    </source>
</evidence>
<reference evidence="1" key="1">
    <citation type="submission" date="2021-08" db="EMBL/GenBank/DDBJ databases">
        <title>WGS assembly of Ceratopteris richardii.</title>
        <authorList>
            <person name="Marchant D.B."/>
            <person name="Chen G."/>
            <person name="Jenkins J."/>
            <person name="Shu S."/>
            <person name="Leebens-Mack J."/>
            <person name="Grimwood J."/>
            <person name="Schmutz J."/>
            <person name="Soltis P."/>
            <person name="Soltis D."/>
            <person name="Chen Z.-H."/>
        </authorList>
    </citation>
    <scope>NUCLEOTIDE SEQUENCE</scope>
    <source>
        <strain evidence="1">Whitten #5841</strain>
        <tissue evidence="1">Leaf</tissue>
    </source>
</reference>
<keyword evidence="2" id="KW-1185">Reference proteome</keyword>
<sequence>MICRRLWNTHMQGESHTESGDDRVWSSSICSLSPSPTLHSSGSKFHQRLFAIRCTERRSLSLSFSHISCRVTRHGFKGHTAAGRNGRHTLTKARAETVSYVQCMTFL</sequence>
<evidence type="ECO:0000313" key="2">
    <source>
        <dbReference type="Proteomes" id="UP000825935"/>
    </source>
</evidence>
<proteinExistence type="predicted"/>
<dbReference type="AlphaFoldDB" id="A0A8T2UA89"/>
<gene>
    <name evidence="1" type="ORF">KP509_09G090500</name>
</gene>
<protein>
    <submittedName>
        <fullName evidence="1">Uncharacterized protein</fullName>
    </submittedName>
</protein>